<keyword evidence="3" id="KW-0879">Wnt signaling pathway</keyword>
<keyword evidence="2" id="KW-0808">Transferase</keyword>
<evidence type="ECO:0000256" key="8">
    <source>
        <dbReference type="ARBA" id="ARBA00038269"/>
    </source>
</evidence>
<dbReference type="PANTHER" id="PTHR13906:SF12">
    <property type="entry name" value="PROTEIN-SERINE O-PALMITOLEOYLTRANSFERASE PORCUPINE"/>
    <property type="match status" value="1"/>
</dbReference>
<feature type="transmembrane region" description="Helical" evidence="12">
    <location>
        <begin position="121"/>
        <end position="138"/>
    </location>
</feature>
<keyword evidence="7" id="KW-0012">Acyltransferase</keyword>
<dbReference type="InterPro" id="IPR004299">
    <property type="entry name" value="MBOAT_fam"/>
</dbReference>
<feature type="transmembrane region" description="Helical" evidence="12">
    <location>
        <begin position="436"/>
        <end position="452"/>
    </location>
</feature>
<feature type="transmembrane region" description="Helical" evidence="12">
    <location>
        <begin position="64"/>
        <end position="84"/>
    </location>
</feature>
<dbReference type="Proteomes" id="UP001168821">
    <property type="component" value="Unassembled WGS sequence"/>
</dbReference>
<protein>
    <recommendedName>
        <fullName evidence="10">Protein-serine O-palmitoleoyltransferase porcupine</fullName>
        <ecNumber evidence="9">2.3.1.250</ecNumber>
    </recommendedName>
</protein>
<comment type="similarity">
    <text evidence="8">Belongs to the membrane-bound acyltransferase family. Porcupine subfamily.</text>
</comment>
<evidence type="ECO:0000256" key="6">
    <source>
        <dbReference type="ARBA" id="ARBA00023136"/>
    </source>
</evidence>
<sequence length="453" mass="52253">MSILSEYSNLDGYSQDYYFEELYYEETALDIWNNCVVLSIFSAIPTVLKLVTLNFSFGCLVSTGFIPTQFLHLLSGCIGIYLLYTLESSAGKLILAICWTVAFLLLQTSFYLRAFFHTSKFLKIFLIFLLILCEYLFVEPETWLQIRGIAMILAMKIISLIDDMETLNSKPGVLEYFGYTLCGANILFGPWVSFNDYLNFYQKSQKKNLIWLCAIIKVLVTSLLFLTVSNCWSNYFISEDSNRWLVAYKEAFTFRTSHYFISYLAEAGMIAAGFSNSGKKGPINQFRFIITEPMEIEFPSSLSVVVRKWNPPMHDFLKKYVYHSWLSYGKFAAIFATFLISSFLHGFELKVSLVLVSIGTFSYLQVAPRDRIAEIFDCCVRVRPCKDCKHKYKRDSVIVKITLLIYSLATVFHLAYLGVLMDPSTDEVGVYEKWQNLYFISHIVMFFNVMVIL</sequence>
<dbReference type="AlphaFoldDB" id="A0AA38HMJ4"/>
<gene>
    <name evidence="13" type="ORF">Zmor_003345</name>
</gene>
<evidence type="ECO:0000256" key="10">
    <source>
        <dbReference type="ARBA" id="ARBA00040371"/>
    </source>
</evidence>
<evidence type="ECO:0000256" key="1">
    <source>
        <dbReference type="ARBA" id="ARBA00004141"/>
    </source>
</evidence>
<evidence type="ECO:0000256" key="11">
    <source>
        <dbReference type="ARBA" id="ARBA00047978"/>
    </source>
</evidence>
<comment type="caution">
    <text evidence="13">The sequence shown here is derived from an EMBL/GenBank/DDBJ whole genome shotgun (WGS) entry which is preliminary data.</text>
</comment>
<evidence type="ECO:0000256" key="7">
    <source>
        <dbReference type="ARBA" id="ARBA00023315"/>
    </source>
</evidence>
<evidence type="ECO:0000313" key="13">
    <source>
        <dbReference type="EMBL" id="KAJ3640024.1"/>
    </source>
</evidence>
<feature type="transmembrane region" description="Helical" evidence="12">
    <location>
        <begin position="173"/>
        <end position="194"/>
    </location>
</feature>
<keyword evidence="6 12" id="KW-0472">Membrane</keyword>
<evidence type="ECO:0000256" key="12">
    <source>
        <dbReference type="SAM" id="Phobius"/>
    </source>
</evidence>
<dbReference type="GO" id="GO:0005783">
    <property type="term" value="C:endoplasmic reticulum"/>
    <property type="evidence" value="ECO:0007669"/>
    <property type="project" value="TreeGrafter"/>
</dbReference>
<dbReference type="InterPro" id="IPR049941">
    <property type="entry name" value="LPLAT_7/PORCN-like"/>
</dbReference>
<feature type="transmembrane region" description="Helical" evidence="12">
    <location>
        <begin position="31"/>
        <end position="52"/>
    </location>
</feature>
<dbReference type="GO" id="GO:0017147">
    <property type="term" value="F:Wnt-protein binding"/>
    <property type="evidence" value="ECO:0007669"/>
    <property type="project" value="TreeGrafter"/>
</dbReference>
<dbReference type="GO" id="GO:0061355">
    <property type="term" value="P:Wnt protein secretion"/>
    <property type="evidence" value="ECO:0007669"/>
    <property type="project" value="TreeGrafter"/>
</dbReference>
<feature type="transmembrane region" description="Helical" evidence="12">
    <location>
        <begin position="325"/>
        <end position="343"/>
    </location>
</feature>
<evidence type="ECO:0000256" key="3">
    <source>
        <dbReference type="ARBA" id="ARBA00022687"/>
    </source>
</evidence>
<dbReference type="GO" id="GO:0016020">
    <property type="term" value="C:membrane"/>
    <property type="evidence" value="ECO:0007669"/>
    <property type="project" value="UniProtKB-SubCell"/>
</dbReference>
<dbReference type="GO" id="GO:1990698">
    <property type="term" value="F:palmitoleoyltransferase activity"/>
    <property type="evidence" value="ECO:0007669"/>
    <property type="project" value="UniProtKB-EC"/>
</dbReference>
<feature type="transmembrane region" description="Helical" evidence="12">
    <location>
        <begin position="209"/>
        <end position="228"/>
    </location>
</feature>
<name>A0AA38HMJ4_9CUCU</name>
<reference evidence="13" key="1">
    <citation type="journal article" date="2023" name="G3 (Bethesda)">
        <title>Whole genome assemblies of Zophobas morio and Tenebrio molitor.</title>
        <authorList>
            <person name="Kaur S."/>
            <person name="Stinson S.A."/>
            <person name="diCenzo G.C."/>
        </authorList>
    </citation>
    <scope>NUCLEOTIDE SEQUENCE</scope>
    <source>
        <strain evidence="13">QUZm001</strain>
    </source>
</reference>
<feature type="transmembrane region" description="Helical" evidence="12">
    <location>
        <begin position="397"/>
        <end position="416"/>
    </location>
</feature>
<evidence type="ECO:0000256" key="5">
    <source>
        <dbReference type="ARBA" id="ARBA00022989"/>
    </source>
</evidence>
<comment type="catalytic activity">
    <reaction evidence="11">
        <text>[Wnt protein]-L-serine + (9Z)-hexadecenoyl-CoA = [Wnt protein]-O-(9Z)-hexadecenoyl-L-serine + CoA</text>
        <dbReference type="Rhea" id="RHEA:45336"/>
        <dbReference type="Rhea" id="RHEA-COMP:11170"/>
        <dbReference type="Rhea" id="RHEA-COMP:11171"/>
        <dbReference type="ChEBI" id="CHEBI:29999"/>
        <dbReference type="ChEBI" id="CHEBI:57287"/>
        <dbReference type="ChEBI" id="CHEBI:61540"/>
        <dbReference type="ChEBI" id="CHEBI:85189"/>
        <dbReference type="EC" id="2.3.1.250"/>
    </reaction>
</comment>
<dbReference type="Pfam" id="PF03062">
    <property type="entry name" value="MBOAT"/>
    <property type="match status" value="1"/>
</dbReference>
<dbReference type="EC" id="2.3.1.250" evidence="9"/>
<evidence type="ECO:0000256" key="9">
    <source>
        <dbReference type="ARBA" id="ARBA00038867"/>
    </source>
</evidence>
<proteinExistence type="inferred from homology"/>
<dbReference type="GO" id="GO:0030258">
    <property type="term" value="P:lipid modification"/>
    <property type="evidence" value="ECO:0007669"/>
    <property type="project" value="TreeGrafter"/>
</dbReference>
<dbReference type="EMBL" id="JALNTZ010000010">
    <property type="protein sequence ID" value="KAJ3640024.1"/>
    <property type="molecule type" value="Genomic_DNA"/>
</dbReference>
<accession>A0AA38HMJ4</accession>
<organism evidence="13 14">
    <name type="scientific">Zophobas morio</name>
    <dbReference type="NCBI Taxonomy" id="2755281"/>
    <lineage>
        <taxon>Eukaryota</taxon>
        <taxon>Metazoa</taxon>
        <taxon>Ecdysozoa</taxon>
        <taxon>Arthropoda</taxon>
        <taxon>Hexapoda</taxon>
        <taxon>Insecta</taxon>
        <taxon>Pterygota</taxon>
        <taxon>Neoptera</taxon>
        <taxon>Endopterygota</taxon>
        <taxon>Coleoptera</taxon>
        <taxon>Polyphaga</taxon>
        <taxon>Cucujiformia</taxon>
        <taxon>Tenebrionidae</taxon>
        <taxon>Zophobas</taxon>
    </lineage>
</organism>
<dbReference type="GO" id="GO:0016055">
    <property type="term" value="P:Wnt signaling pathway"/>
    <property type="evidence" value="ECO:0007669"/>
    <property type="project" value="UniProtKB-KW"/>
</dbReference>
<evidence type="ECO:0000313" key="14">
    <source>
        <dbReference type="Proteomes" id="UP001168821"/>
    </source>
</evidence>
<feature type="transmembrane region" description="Helical" evidence="12">
    <location>
        <begin position="144"/>
        <end position="161"/>
    </location>
</feature>
<evidence type="ECO:0000256" key="2">
    <source>
        <dbReference type="ARBA" id="ARBA00022679"/>
    </source>
</evidence>
<keyword evidence="4 12" id="KW-0812">Transmembrane</keyword>
<keyword evidence="5 12" id="KW-1133">Transmembrane helix</keyword>
<keyword evidence="14" id="KW-1185">Reference proteome</keyword>
<comment type="subcellular location">
    <subcellularLocation>
        <location evidence="1">Membrane</location>
        <topology evidence="1">Multi-pass membrane protein</topology>
    </subcellularLocation>
</comment>
<feature type="transmembrane region" description="Helical" evidence="12">
    <location>
        <begin position="90"/>
        <end position="112"/>
    </location>
</feature>
<evidence type="ECO:0000256" key="4">
    <source>
        <dbReference type="ARBA" id="ARBA00022692"/>
    </source>
</evidence>
<dbReference type="PANTHER" id="PTHR13906">
    <property type="entry name" value="PORCUPINE"/>
    <property type="match status" value="1"/>
</dbReference>